<proteinExistence type="inferred from homology"/>
<gene>
    <name evidence="4" type="ORF">B7H23_08570</name>
</gene>
<feature type="compositionally biased region" description="Low complexity" evidence="2">
    <location>
        <begin position="152"/>
        <end position="169"/>
    </location>
</feature>
<sequence length="485" mass="49439">MRSDVSTTRRNHPGHGRRVALLLVAGLLAGCSTDALRFGQDGFYNSAVPQASNVDTISTGSIGGQGAGVGRAVRPQQDVGASGAPNYAVAAPSASAYPRSGAAPVYDRRQLNSGNAAVSGGAPLLAPPSNAADRVTTGSVRPAVISAPLPPASSSRSSAAPARQPMPQRAKTDWNGEGTRVTLGHGETVYSISRRYGVPVEAIEKANGISDASAVRAGQTLIIPRFGQSVATSTNATSPTPAAQQAKPAATTGEGVYKVVAGDTLAGIARRAGTSVSALKAANRMSSDTIRIGQTLRLPGREVASAGSAIAARSVDPIATGPVTAKHGDKKSSTQTLPSYQKPKADKAKTLAKAAEKTKDAPKATGVSKLRWPAKGRVIRGFGNGSSGIDIAVPMGTPVKAAENGVVVYAGSGLKDLGNTVLIQHADGTTTVYGNASELSVKKGDKVARGQQIARAGTTGNASAPQVHFEVRKKSNPVDPKKWLE</sequence>
<feature type="domain" description="LysM" evidence="3">
    <location>
        <begin position="179"/>
        <end position="223"/>
    </location>
</feature>
<dbReference type="Pfam" id="PF01476">
    <property type="entry name" value="LysM"/>
    <property type="match status" value="2"/>
</dbReference>
<organism evidence="4 5">
    <name type="scientific">Notoacmeibacter marinus</name>
    <dbReference type="NCBI Taxonomy" id="1876515"/>
    <lineage>
        <taxon>Bacteria</taxon>
        <taxon>Pseudomonadati</taxon>
        <taxon>Pseudomonadota</taxon>
        <taxon>Alphaproteobacteria</taxon>
        <taxon>Hyphomicrobiales</taxon>
        <taxon>Notoacmeibacteraceae</taxon>
        <taxon>Notoacmeibacter</taxon>
    </lineage>
</organism>
<evidence type="ECO:0000313" key="5">
    <source>
        <dbReference type="Proteomes" id="UP000215405"/>
    </source>
</evidence>
<dbReference type="InterPro" id="IPR018392">
    <property type="entry name" value="LysM"/>
</dbReference>
<feature type="domain" description="LysM" evidence="3">
    <location>
        <begin position="255"/>
        <end position="298"/>
    </location>
</feature>
<comment type="caution">
    <text evidence="4">The sequence shown here is derived from an EMBL/GenBank/DDBJ whole genome shotgun (WGS) entry which is preliminary data.</text>
</comment>
<dbReference type="CDD" id="cd12797">
    <property type="entry name" value="M23_peptidase"/>
    <property type="match status" value="1"/>
</dbReference>
<dbReference type="Proteomes" id="UP000215405">
    <property type="component" value="Unassembled WGS sequence"/>
</dbReference>
<evidence type="ECO:0000313" key="4">
    <source>
        <dbReference type="EMBL" id="OXT00220.1"/>
    </source>
</evidence>
<reference evidence="5" key="1">
    <citation type="journal article" date="2017" name="Int. J. Syst. Evol. Microbiol.">
        <title>Notoacmeibacter marinus gen. nov., sp. nov., isolated from the gut of a limpet and proposal of Notoacmeibacteraceae fam. nov. in the order Rhizobiales of the class Alphaproteobacteria.</title>
        <authorList>
            <person name="Huang Z."/>
            <person name="Guo F."/>
            <person name="Lai Q."/>
        </authorList>
    </citation>
    <scope>NUCLEOTIDE SEQUENCE [LARGE SCALE GENOMIC DNA]</scope>
    <source>
        <strain evidence="5">XMTR2A4</strain>
    </source>
</reference>
<dbReference type="PANTHER" id="PTHR21666:SF263">
    <property type="entry name" value="MUREIN HYDROLASE ACTIVATOR NLPD"/>
    <property type="match status" value="1"/>
</dbReference>
<dbReference type="PANTHER" id="PTHR21666">
    <property type="entry name" value="PEPTIDASE-RELATED"/>
    <property type="match status" value="1"/>
</dbReference>
<dbReference type="SUPFAM" id="SSF51261">
    <property type="entry name" value="Duplicated hybrid motif"/>
    <property type="match status" value="1"/>
</dbReference>
<feature type="region of interest" description="Disordered" evidence="2">
    <location>
        <begin position="146"/>
        <end position="180"/>
    </location>
</feature>
<dbReference type="Gene3D" id="3.10.350.10">
    <property type="entry name" value="LysM domain"/>
    <property type="match status" value="2"/>
</dbReference>
<dbReference type="GO" id="GO:0004222">
    <property type="term" value="F:metalloendopeptidase activity"/>
    <property type="evidence" value="ECO:0007669"/>
    <property type="project" value="TreeGrafter"/>
</dbReference>
<dbReference type="Gene3D" id="2.70.70.10">
    <property type="entry name" value="Glucose Permease (Domain IIA)"/>
    <property type="match status" value="1"/>
</dbReference>
<protein>
    <recommendedName>
        <fullName evidence="3">LysM domain-containing protein</fullName>
    </recommendedName>
</protein>
<dbReference type="Pfam" id="PF01551">
    <property type="entry name" value="Peptidase_M23"/>
    <property type="match status" value="1"/>
</dbReference>
<evidence type="ECO:0000259" key="3">
    <source>
        <dbReference type="PROSITE" id="PS51782"/>
    </source>
</evidence>
<dbReference type="SUPFAM" id="SSF54106">
    <property type="entry name" value="LysM domain"/>
    <property type="match status" value="2"/>
</dbReference>
<feature type="region of interest" description="Disordered" evidence="2">
    <location>
        <begin position="232"/>
        <end position="251"/>
    </location>
</feature>
<dbReference type="AlphaFoldDB" id="A0A231UWF2"/>
<dbReference type="InterPro" id="IPR036779">
    <property type="entry name" value="LysM_dom_sf"/>
</dbReference>
<feature type="region of interest" description="Disordered" evidence="2">
    <location>
        <begin position="320"/>
        <end position="348"/>
    </location>
</feature>
<dbReference type="SMART" id="SM00257">
    <property type="entry name" value="LysM"/>
    <property type="match status" value="2"/>
</dbReference>
<keyword evidence="5" id="KW-1185">Reference proteome</keyword>
<dbReference type="PROSITE" id="PS51782">
    <property type="entry name" value="LYSM"/>
    <property type="match status" value="2"/>
</dbReference>
<dbReference type="InterPro" id="IPR011055">
    <property type="entry name" value="Dup_hybrid_motif"/>
</dbReference>
<accession>A0A231UWF2</accession>
<dbReference type="EMBL" id="NBYO01000002">
    <property type="protein sequence ID" value="OXT00220.1"/>
    <property type="molecule type" value="Genomic_DNA"/>
</dbReference>
<name>A0A231UWF2_9HYPH</name>
<evidence type="ECO:0000256" key="2">
    <source>
        <dbReference type="SAM" id="MobiDB-lite"/>
    </source>
</evidence>
<dbReference type="InterPro" id="IPR050570">
    <property type="entry name" value="Cell_wall_metabolism_enzyme"/>
</dbReference>
<comment type="similarity">
    <text evidence="1">Belongs to the E.coli NlpD/Haemophilus LppB family.</text>
</comment>
<dbReference type="CDD" id="cd00118">
    <property type="entry name" value="LysM"/>
    <property type="match status" value="2"/>
</dbReference>
<dbReference type="PROSITE" id="PS51257">
    <property type="entry name" value="PROKAR_LIPOPROTEIN"/>
    <property type="match status" value="1"/>
</dbReference>
<dbReference type="InterPro" id="IPR016047">
    <property type="entry name" value="M23ase_b-sheet_dom"/>
</dbReference>
<evidence type="ECO:0000256" key="1">
    <source>
        <dbReference type="ARBA" id="ARBA00038420"/>
    </source>
</evidence>